<dbReference type="EMBL" id="CP016076">
    <property type="protein sequence ID" value="APU15973.1"/>
    <property type="molecule type" value="Genomic_DNA"/>
</dbReference>
<dbReference type="CDD" id="cd00093">
    <property type="entry name" value="HTH_XRE"/>
    <property type="match status" value="1"/>
</dbReference>
<dbReference type="Pfam" id="PF13560">
    <property type="entry name" value="HTH_31"/>
    <property type="match status" value="1"/>
</dbReference>
<dbReference type="Pfam" id="PF19054">
    <property type="entry name" value="DUF5753"/>
    <property type="match status" value="1"/>
</dbReference>
<dbReference type="Proteomes" id="UP000185511">
    <property type="component" value="Chromosome"/>
</dbReference>
<gene>
    <name evidence="2" type="ORF">UA74_19740</name>
</gene>
<dbReference type="Gene3D" id="1.10.260.40">
    <property type="entry name" value="lambda repressor-like DNA-binding domains"/>
    <property type="match status" value="1"/>
</dbReference>
<feature type="domain" description="HTH cro/C1-type" evidence="1">
    <location>
        <begin position="20"/>
        <end position="75"/>
    </location>
</feature>
<dbReference type="InterPro" id="IPR001387">
    <property type="entry name" value="Cro/C1-type_HTH"/>
</dbReference>
<dbReference type="SUPFAM" id="SSF47413">
    <property type="entry name" value="lambda repressor-like DNA-binding domains"/>
    <property type="match status" value="1"/>
</dbReference>
<dbReference type="GO" id="GO:0003677">
    <property type="term" value="F:DNA binding"/>
    <property type="evidence" value="ECO:0007669"/>
    <property type="project" value="InterPro"/>
</dbReference>
<dbReference type="AlphaFoldDB" id="A0AAC9LDQ8"/>
<dbReference type="InterPro" id="IPR043917">
    <property type="entry name" value="DUF5753"/>
</dbReference>
<dbReference type="InterPro" id="IPR010982">
    <property type="entry name" value="Lambda_DNA-bd_dom_sf"/>
</dbReference>
<dbReference type="RefSeq" id="WP_075765126.1">
    <property type="nucleotide sequence ID" value="NZ_CP016076.1"/>
</dbReference>
<dbReference type="SMART" id="SM00530">
    <property type="entry name" value="HTH_XRE"/>
    <property type="match status" value="1"/>
</dbReference>
<proteinExistence type="predicted"/>
<evidence type="ECO:0000313" key="2">
    <source>
        <dbReference type="EMBL" id="APU15973.1"/>
    </source>
</evidence>
<evidence type="ECO:0000259" key="1">
    <source>
        <dbReference type="SMART" id="SM00530"/>
    </source>
</evidence>
<keyword evidence="3" id="KW-1185">Reference proteome</keyword>
<organism evidence="2 3">
    <name type="scientific">Actinoalloteichus fjordicus</name>
    <dbReference type="NCBI Taxonomy" id="1612552"/>
    <lineage>
        <taxon>Bacteria</taxon>
        <taxon>Bacillati</taxon>
        <taxon>Actinomycetota</taxon>
        <taxon>Actinomycetes</taxon>
        <taxon>Pseudonocardiales</taxon>
        <taxon>Pseudonocardiaceae</taxon>
        <taxon>Actinoalloteichus</taxon>
    </lineage>
</organism>
<dbReference type="KEGG" id="acad:UA74_19740"/>
<sequence length="285" mass="30955">MARPRSGRLRTPGARSLGNALRSARKAAGLSTRELGRRLDRSAPWVLTLERGELLITPDVVSAAAVAIGLPHAERERLVERARDLGASPFTPGTDLPDQLSTLIGYEREATAITELSRVVPGLLQTRDYARAMVESSGPGRYDVEELVEARLARQGVLGSSTSDVPAYTAFMDESALQRPVGSPDVMAAQLRRLSETRPRVTIRVIPVSAGPYVSMVSSFSHFSFPDADPVVYLEHFATGTYLDKPRDTDPYGPVLASLHDVALPSDKSAEVIAHHQQQHERQAG</sequence>
<name>A0AAC9LDQ8_9PSEU</name>
<evidence type="ECO:0000313" key="3">
    <source>
        <dbReference type="Proteomes" id="UP000185511"/>
    </source>
</evidence>
<protein>
    <submittedName>
        <fullName evidence="2">DNA binding protein with helix-turn-helix domain</fullName>
    </submittedName>
</protein>
<reference evidence="3" key="1">
    <citation type="submission" date="2016-06" db="EMBL/GenBank/DDBJ databases">
        <title>Complete genome sequence of Actinoalloteichus fjordicus DSM 46855 (=ADI127-17), type strain of the new species Actinoalloteichus fjordicus.</title>
        <authorList>
            <person name="Ruckert C."/>
            <person name="Nouioui I."/>
            <person name="Willmese J."/>
            <person name="van Wezel G."/>
            <person name="Klenk H.-P."/>
            <person name="Kalinowski J."/>
            <person name="Zotchev S.B."/>
        </authorList>
    </citation>
    <scope>NUCLEOTIDE SEQUENCE [LARGE SCALE GENOMIC DNA]</scope>
    <source>
        <strain evidence="3">ADI127-7</strain>
    </source>
</reference>
<accession>A0AAC9LDQ8</accession>